<dbReference type="OrthoDB" id="2100128at2759"/>
<feature type="compositionally biased region" description="Basic and acidic residues" evidence="1">
    <location>
        <begin position="324"/>
        <end position="337"/>
    </location>
</feature>
<accession>A0A9P6QI60</accession>
<reference evidence="2" key="1">
    <citation type="journal article" date="2020" name="Fungal Divers.">
        <title>Resolving the Mortierellaceae phylogeny through synthesis of multi-gene phylogenetics and phylogenomics.</title>
        <authorList>
            <person name="Vandepol N."/>
            <person name="Liber J."/>
            <person name="Desiro A."/>
            <person name="Na H."/>
            <person name="Kennedy M."/>
            <person name="Barry K."/>
            <person name="Grigoriev I.V."/>
            <person name="Miller A.N."/>
            <person name="O'Donnell K."/>
            <person name="Stajich J.E."/>
            <person name="Bonito G."/>
        </authorList>
    </citation>
    <scope>NUCLEOTIDE SEQUENCE</scope>
    <source>
        <strain evidence="2">BC1065</strain>
    </source>
</reference>
<feature type="compositionally biased region" description="Basic and acidic residues" evidence="1">
    <location>
        <begin position="410"/>
        <end position="419"/>
    </location>
</feature>
<feature type="compositionally biased region" description="Basic and acidic residues" evidence="1">
    <location>
        <begin position="73"/>
        <end position="115"/>
    </location>
</feature>
<feature type="compositionally biased region" description="Basic and acidic residues" evidence="1">
    <location>
        <begin position="295"/>
        <end position="316"/>
    </location>
</feature>
<name>A0A9P6QI60_9FUNG</name>
<feature type="compositionally biased region" description="Low complexity" evidence="1">
    <location>
        <begin position="256"/>
        <end position="266"/>
    </location>
</feature>
<feature type="compositionally biased region" description="Basic and acidic residues" evidence="1">
    <location>
        <begin position="426"/>
        <end position="481"/>
    </location>
</feature>
<feature type="region of interest" description="Disordered" evidence="1">
    <location>
        <begin position="38"/>
        <end position="694"/>
    </location>
</feature>
<feature type="compositionally biased region" description="Basic and acidic residues" evidence="1">
    <location>
        <begin position="497"/>
        <end position="514"/>
    </location>
</feature>
<feature type="compositionally biased region" description="Low complexity" evidence="1">
    <location>
        <begin position="597"/>
        <end position="615"/>
    </location>
</feature>
<gene>
    <name evidence="2" type="ORF">DFQ27_008457</name>
</gene>
<evidence type="ECO:0000313" key="2">
    <source>
        <dbReference type="EMBL" id="KAG0267677.1"/>
    </source>
</evidence>
<evidence type="ECO:0000313" key="3">
    <source>
        <dbReference type="Proteomes" id="UP000807716"/>
    </source>
</evidence>
<feature type="compositionally biased region" description="Basic residues" evidence="1">
    <location>
        <begin position="364"/>
        <end position="379"/>
    </location>
</feature>
<feature type="compositionally biased region" description="Basic and acidic residues" evidence="1">
    <location>
        <begin position="217"/>
        <end position="232"/>
    </location>
</feature>
<feature type="compositionally biased region" description="Basic and acidic residues" evidence="1">
    <location>
        <begin position="349"/>
        <end position="363"/>
    </location>
</feature>
<sequence length="1038" mass="115002">MSSPPHTTDAVASYDWADDTDEELDFSAPVFSDDEGLSAELIYPAKPPPAAGAEASHDTHANGPLNGDGGLAVREREPSASATRPDRRQGAEGGGREGGWERGRGADSRDWERGGGPRYTPSSSSSSSRQDRKQTQRSFDSSRLGLRTEQSPSTSSLRDRTRSPSSAISSEGGAGGRRREVIPLPPKPAPDLDANNPTSRVSRSRSPAYRSQSPMARDAETSWRKRQEDQPHHHNHHDQQSLSPSVVPTMDRRRSTSAPRSRSPPQRRQPRTQMDRVIPTGSSPSPSSSSSSSRRHPEDKSNQDRWDKVYVEDKPYPTRRSSPPRRDREWERRRDQDQEREDSDTVYFKNREGRRQPSRDADHHHHHHHQQQQQHHRHTGLYSEQMEREDRRQRDKRHPQPSIDVSSRISADRWEKAADMEPDLPYPERARTRSPRGRDRERERDRQSSTADRDPRPPGRSSHSPEVRFKGAHKAGRDSHDSPVAAAAAVAATVPVSDREKDKREQKSSSHSLERQQQPSSSLSSDKWEQPAHAAPKKPAIHEESKPIPKKSSGAEREGRGGSTNSRGSRGRDVPADAQTRTGPSARGRGGSDRNHNNNNNNNGDRQNSQQQSGRQGKDKTPWWEDATYKASPPASAPTKEKKKKDDPASVPWWEQATYAAKPNATTTSSASASNGSSKEMTTLQGSPGRDKKSTLESIGLLSRDGETSASAPSVKDRKVQEVLLNELEEKVTRLDNTFGPPVVGTTTKSPAQVSQLEGIVEAFRKLREGLFATEAKDAFAARVYEQSVLSSLRAGNVPELIKALHQLVHEIHPAAHPLTFSASNGPQGPRTLEDWECAVQQLNETRKQFLGLYILFHLAKGPTLTCLDRARHGVIAVEGGSLSMLASPKTEADRIIAHLLPLCTRLGSRRPGTTGASTSQDGLKSVFGADLAFALSYWKCLRESDWNGRERLLKQPSVTWAQLLTIQHSLGDDLHTSRTLTVAIKSKAYYSLSVKRMADGVGMSVSNTEEAVDKLKKSYGLRSNIVVQNDNLMFKAK</sequence>
<feature type="compositionally biased region" description="Polar residues" evidence="1">
    <location>
        <begin position="515"/>
        <end position="525"/>
    </location>
</feature>
<dbReference type="AlphaFoldDB" id="A0A9P6QI60"/>
<dbReference type="Proteomes" id="UP000807716">
    <property type="component" value="Unassembled WGS sequence"/>
</dbReference>
<proteinExistence type="predicted"/>
<dbReference type="PANTHER" id="PTHR39398:SF1">
    <property type="entry name" value="CSN8_PSMD8_EIF3K DOMAIN-CONTAINING PROTEIN"/>
    <property type="match status" value="1"/>
</dbReference>
<feature type="compositionally biased region" description="Low complexity" evidence="1">
    <location>
        <begin position="664"/>
        <end position="678"/>
    </location>
</feature>
<dbReference type="PANTHER" id="PTHR39398">
    <property type="entry name" value="YALI0F14311P"/>
    <property type="match status" value="1"/>
</dbReference>
<feature type="region of interest" description="Disordered" evidence="1">
    <location>
        <begin position="1"/>
        <end position="20"/>
    </location>
</feature>
<feature type="compositionally biased region" description="Low complexity" evidence="1">
    <location>
        <begin position="483"/>
        <end position="496"/>
    </location>
</feature>
<evidence type="ECO:0000256" key="1">
    <source>
        <dbReference type="SAM" id="MobiDB-lite"/>
    </source>
</evidence>
<feature type="compositionally biased region" description="Low complexity" evidence="1">
    <location>
        <begin position="282"/>
        <end position="292"/>
    </location>
</feature>
<keyword evidence="3" id="KW-1185">Reference proteome</keyword>
<feature type="compositionally biased region" description="Basic and acidic residues" evidence="1">
    <location>
        <begin position="540"/>
        <end position="560"/>
    </location>
</feature>
<organism evidence="2 3">
    <name type="scientific">Actinomortierella ambigua</name>
    <dbReference type="NCBI Taxonomy" id="1343610"/>
    <lineage>
        <taxon>Eukaryota</taxon>
        <taxon>Fungi</taxon>
        <taxon>Fungi incertae sedis</taxon>
        <taxon>Mucoromycota</taxon>
        <taxon>Mortierellomycotina</taxon>
        <taxon>Mortierellomycetes</taxon>
        <taxon>Mortierellales</taxon>
        <taxon>Mortierellaceae</taxon>
        <taxon>Actinomortierella</taxon>
    </lineage>
</organism>
<feature type="compositionally biased region" description="Polar residues" evidence="1">
    <location>
        <begin position="198"/>
        <end position="214"/>
    </location>
</feature>
<protein>
    <submittedName>
        <fullName evidence="2">Uncharacterized protein</fullName>
    </submittedName>
</protein>
<comment type="caution">
    <text evidence="2">The sequence shown here is derived from an EMBL/GenBank/DDBJ whole genome shotgun (WGS) entry which is preliminary data.</text>
</comment>
<dbReference type="EMBL" id="JAAAJB010000071">
    <property type="protein sequence ID" value="KAG0267677.1"/>
    <property type="molecule type" value="Genomic_DNA"/>
</dbReference>